<gene>
    <name evidence="1" type="ORF">BDN72DRAFT_842115</name>
</gene>
<organism evidence="1 2">
    <name type="scientific">Pluteus cervinus</name>
    <dbReference type="NCBI Taxonomy" id="181527"/>
    <lineage>
        <taxon>Eukaryota</taxon>
        <taxon>Fungi</taxon>
        <taxon>Dikarya</taxon>
        <taxon>Basidiomycota</taxon>
        <taxon>Agaricomycotina</taxon>
        <taxon>Agaricomycetes</taxon>
        <taxon>Agaricomycetidae</taxon>
        <taxon>Agaricales</taxon>
        <taxon>Pluteineae</taxon>
        <taxon>Pluteaceae</taxon>
        <taxon>Pluteus</taxon>
    </lineage>
</organism>
<reference evidence="1 2" key="1">
    <citation type="journal article" date="2019" name="Nat. Ecol. Evol.">
        <title>Megaphylogeny resolves global patterns of mushroom evolution.</title>
        <authorList>
            <person name="Varga T."/>
            <person name="Krizsan K."/>
            <person name="Foldi C."/>
            <person name="Dima B."/>
            <person name="Sanchez-Garcia M."/>
            <person name="Sanchez-Ramirez S."/>
            <person name="Szollosi G.J."/>
            <person name="Szarkandi J.G."/>
            <person name="Papp V."/>
            <person name="Albert L."/>
            <person name="Andreopoulos W."/>
            <person name="Angelini C."/>
            <person name="Antonin V."/>
            <person name="Barry K.W."/>
            <person name="Bougher N.L."/>
            <person name="Buchanan P."/>
            <person name="Buyck B."/>
            <person name="Bense V."/>
            <person name="Catcheside P."/>
            <person name="Chovatia M."/>
            <person name="Cooper J."/>
            <person name="Damon W."/>
            <person name="Desjardin D."/>
            <person name="Finy P."/>
            <person name="Geml J."/>
            <person name="Haridas S."/>
            <person name="Hughes K."/>
            <person name="Justo A."/>
            <person name="Karasinski D."/>
            <person name="Kautmanova I."/>
            <person name="Kiss B."/>
            <person name="Kocsube S."/>
            <person name="Kotiranta H."/>
            <person name="LaButti K.M."/>
            <person name="Lechner B.E."/>
            <person name="Liimatainen K."/>
            <person name="Lipzen A."/>
            <person name="Lukacs Z."/>
            <person name="Mihaltcheva S."/>
            <person name="Morgado L.N."/>
            <person name="Niskanen T."/>
            <person name="Noordeloos M.E."/>
            <person name="Ohm R.A."/>
            <person name="Ortiz-Santana B."/>
            <person name="Ovrebo C."/>
            <person name="Racz N."/>
            <person name="Riley R."/>
            <person name="Savchenko A."/>
            <person name="Shiryaev A."/>
            <person name="Soop K."/>
            <person name="Spirin V."/>
            <person name="Szebenyi C."/>
            <person name="Tomsovsky M."/>
            <person name="Tulloss R.E."/>
            <person name="Uehling J."/>
            <person name="Grigoriev I.V."/>
            <person name="Vagvolgyi C."/>
            <person name="Papp T."/>
            <person name="Martin F.M."/>
            <person name="Miettinen O."/>
            <person name="Hibbett D.S."/>
            <person name="Nagy L.G."/>
        </authorList>
    </citation>
    <scope>NUCLEOTIDE SEQUENCE [LARGE SCALE GENOMIC DNA]</scope>
    <source>
        <strain evidence="1 2">NL-1719</strain>
    </source>
</reference>
<name>A0ACD3AQH0_9AGAR</name>
<accession>A0ACD3AQH0</accession>
<protein>
    <submittedName>
        <fullName evidence="1">Uncharacterized protein</fullName>
    </submittedName>
</protein>
<dbReference type="Proteomes" id="UP000308600">
    <property type="component" value="Unassembled WGS sequence"/>
</dbReference>
<sequence>MFEVLPVARRRPKETERHNSSSKRVVLDAEIMNLDDMAFHLLGLSSLSVIGSREGVARCQVIDRIQWIWKGVGITAYFEGSWPQIPSNLVRQDG</sequence>
<proteinExistence type="predicted"/>
<keyword evidence="2" id="KW-1185">Reference proteome</keyword>
<evidence type="ECO:0000313" key="1">
    <source>
        <dbReference type="EMBL" id="TFK68198.1"/>
    </source>
</evidence>
<evidence type="ECO:0000313" key="2">
    <source>
        <dbReference type="Proteomes" id="UP000308600"/>
    </source>
</evidence>
<dbReference type="EMBL" id="ML208357">
    <property type="protein sequence ID" value="TFK68198.1"/>
    <property type="molecule type" value="Genomic_DNA"/>
</dbReference>